<dbReference type="RefSeq" id="WP_183362116.1">
    <property type="nucleotide sequence ID" value="NZ_BLXZ01000006.1"/>
</dbReference>
<sequence length="157" mass="17335">MRPSSQSLTLLALVALLFALAACAQIKALPNLPANHPEELASGPVSCTECHEDQQKGTLKQYAAFNHSRSFITNHRFYAGSDDVLCATCHKVSFCADCHTNQTEIKPSVKNGSRPDRVMPHRGDYLTLHKIEGKLDPASCHRCHGRANNERCVVCHR</sequence>
<dbReference type="SUPFAM" id="SSF48695">
    <property type="entry name" value="Multiheme cytochromes"/>
    <property type="match status" value="1"/>
</dbReference>
<dbReference type="PROSITE" id="PS51257">
    <property type="entry name" value="PROKAR_LIPOPROTEIN"/>
    <property type="match status" value="1"/>
</dbReference>
<organism evidence="2 3">
    <name type="scientific">Geomonas limicola</name>
    <dbReference type="NCBI Taxonomy" id="2740186"/>
    <lineage>
        <taxon>Bacteria</taxon>
        <taxon>Pseudomonadati</taxon>
        <taxon>Thermodesulfobacteriota</taxon>
        <taxon>Desulfuromonadia</taxon>
        <taxon>Geobacterales</taxon>
        <taxon>Geobacteraceae</taxon>
        <taxon>Geomonas</taxon>
    </lineage>
</organism>
<dbReference type="InterPro" id="IPR036280">
    <property type="entry name" value="Multihaem_cyt_sf"/>
</dbReference>
<dbReference type="AlphaFoldDB" id="A0A6V8NCD3"/>
<feature type="signal peptide" evidence="1">
    <location>
        <begin position="1"/>
        <end position="24"/>
    </location>
</feature>
<gene>
    <name evidence="2" type="ORF">GMLC_31230</name>
</gene>
<dbReference type="Proteomes" id="UP000587586">
    <property type="component" value="Unassembled WGS sequence"/>
</dbReference>
<reference evidence="3" key="1">
    <citation type="submission" date="2020-06" db="EMBL/GenBank/DDBJ databases">
        <title>Draft genomic sequecing of Geomonas sp. Red745.</title>
        <authorList>
            <person name="Itoh H."/>
            <person name="Xu Z.X."/>
            <person name="Ushijima N."/>
            <person name="Masuda Y."/>
            <person name="Shiratori Y."/>
            <person name="Senoo K."/>
        </authorList>
    </citation>
    <scope>NUCLEOTIDE SEQUENCE [LARGE SCALE GENOMIC DNA]</scope>
    <source>
        <strain evidence="3">Red745</strain>
    </source>
</reference>
<protein>
    <submittedName>
        <fullName evidence="2">Cytochrome c</fullName>
    </submittedName>
</protein>
<comment type="caution">
    <text evidence="2">The sequence shown here is derived from an EMBL/GenBank/DDBJ whole genome shotgun (WGS) entry which is preliminary data.</text>
</comment>
<accession>A0A6V8NCD3</accession>
<evidence type="ECO:0000256" key="1">
    <source>
        <dbReference type="SAM" id="SignalP"/>
    </source>
</evidence>
<keyword evidence="3" id="KW-1185">Reference proteome</keyword>
<evidence type="ECO:0000313" key="3">
    <source>
        <dbReference type="Proteomes" id="UP000587586"/>
    </source>
</evidence>
<name>A0A6V8NCD3_9BACT</name>
<proteinExistence type="predicted"/>
<keyword evidence="1" id="KW-0732">Signal</keyword>
<dbReference type="EMBL" id="BLXZ01000006">
    <property type="protein sequence ID" value="GFO69544.1"/>
    <property type="molecule type" value="Genomic_DNA"/>
</dbReference>
<feature type="chain" id="PRO_5028438637" evidence="1">
    <location>
        <begin position="25"/>
        <end position="157"/>
    </location>
</feature>
<evidence type="ECO:0000313" key="2">
    <source>
        <dbReference type="EMBL" id="GFO69544.1"/>
    </source>
</evidence>